<proteinExistence type="predicted"/>
<evidence type="ECO:0000313" key="2">
    <source>
        <dbReference type="Proteomes" id="UP000366065"/>
    </source>
</evidence>
<dbReference type="Proteomes" id="UP000366065">
    <property type="component" value="Unassembled WGS sequence"/>
</dbReference>
<evidence type="ECO:0000313" key="1">
    <source>
        <dbReference type="EMBL" id="VVE51078.1"/>
    </source>
</evidence>
<keyword evidence="2" id="KW-1185">Reference proteome</keyword>
<dbReference type="EMBL" id="CABPRV010000015">
    <property type="protein sequence ID" value="VVE51078.1"/>
    <property type="molecule type" value="Genomic_DNA"/>
</dbReference>
<dbReference type="RefSeq" id="WP_281354672.1">
    <property type="nucleotide sequence ID" value="NZ_CABPRV010000015.1"/>
</dbReference>
<evidence type="ECO:0008006" key="3">
    <source>
        <dbReference type="Google" id="ProtNLM"/>
    </source>
</evidence>
<protein>
    <recommendedName>
        <fullName evidence="3">DUF159 family protein</fullName>
    </recommendedName>
</protein>
<comment type="caution">
    <text evidence="1">The sequence shown here is derived from an EMBL/GenBank/DDBJ whole genome shotgun (WGS) entry which is preliminary data.</text>
</comment>
<reference evidence="1 2" key="1">
    <citation type="submission" date="2019-08" db="EMBL/GenBank/DDBJ databases">
        <authorList>
            <person name="Peeters C."/>
        </authorList>
    </citation>
    <scope>NUCLEOTIDE SEQUENCE [LARGE SCALE GENOMIC DNA]</scope>
    <source>
        <strain evidence="1 2">LMG 20602</strain>
    </source>
</reference>
<gene>
    <name evidence="1" type="ORF">PCA20602_04707</name>
</gene>
<sequence length="42" mass="5024">MCTNYRVPDRQLFSDNYGVVAPAGEWREEVYKDYFAPIIRPR</sequence>
<accession>A0ABY6WDJ9</accession>
<name>A0ABY6WDJ9_9BURK</name>
<organism evidence="1 2">
    <name type="scientific">Pandoraea capi</name>
    <dbReference type="NCBI Taxonomy" id="2508286"/>
    <lineage>
        <taxon>Bacteria</taxon>
        <taxon>Pseudomonadati</taxon>
        <taxon>Pseudomonadota</taxon>
        <taxon>Betaproteobacteria</taxon>
        <taxon>Burkholderiales</taxon>
        <taxon>Burkholderiaceae</taxon>
        <taxon>Pandoraea</taxon>
    </lineage>
</organism>